<comment type="caution">
    <text evidence="8">The sequence shown here is derived from an EMBL/GenBank/DDBJ whole genome shotgun (WGS) entry which is preliminary data.</text>
</comment>
<dbReference type="AlphaFoldDB" id="A0AAV5AEW1"/>
<dbReference type="Proteomes" id="UP001050691">
    <property type="component" value="Unassembled WGS sequence"/>
</dbReference>
<keyword evidence="2 6" id="KW-0812">Transmembrane</keyword>
<organism evidence="8 9">
    <name type="scientific">Clathrus columnatus</name>
    <dbReference type="NCBI Taxonomy" id="1419009"/>
    <lineage>
        <taxon>Eukaryota</taxon>
        <taxon>Fungi</taxon>
        <taxon>Dikarya</taxon>
        <taxon>Basidiomycota</taxon>
        <taxon>Agaricomycotina</taxon>
        <taxon>Agaricomycetes</taxon>
        <taxon>Phallomycetidae</taxon>
        <taxon>Phallales</taxon>
        <taxon>Clathraceae</taxon>
        <taxon>Clathrus</taxon>
    </lineage>
</organism>
<dbReference type="InterPro" id="IPR037185">
    <property type="entry name" value="EmrE-like"/>
</dbReference>
<dbReference type="InterPro" id="IPR004853">
    <property type="entry name" value="Sugar_P_trans_dom"/>
</dbReference>
<sequence>MYCLLCMSPGVRLSQLRAPTKAVIQSTVPMAVFQVGGHIFSSVAIARIPVSTVHTIKALSPLFTVAAYALLFRVRYSTKTYISLLPLTSGVMMACSSDFSASNFLGLLSAFGSAIVFVSSNIFFKKIMPTSSNGGGSLTAPAHKLDKLNLLFYSSSFAFLFMIPVWIYSDLNALLSPDVAHPSHSHSSTHGIIYYFFWNGVVHFGQNIIAFAILSTTSPVTYSIASLIKRITVILIAIAWFSQTIRPVQAVGIGLTSFGLWMYNSAKGDVEKGEKKMLRVEAERHLVLPTTEEDHMIMTGDLSEEKPYSRNRGLTISTSVNQHHTSLAPTSSHPSAVSQPSSIQLHSTPTNMYSYRTPPPAPSTTSYPSPPLSLDSPTDDHINNAFNGIVRPIRIAQKA</sequence>
<feature type="transmembrane region" description="Helical" evidence="6">
    <location>
        <begin position="192"/>
        <end position="214"/>
    </location>
</feature>
<feature type="transmembrane region" description="Helical" evidence="6">
    <location>
        <begin position="22"/>
        <end position="46"/>
    </location>
</feature>
<proteinExistence type="predicted"/>
<feature type="region of interest" description="Disordered" evidence="5">
    <location>
        <begin position="324"/>
        <end position="379"/>
    </location>
</feature>
<comment type="subcellular location">
    <subcellularLocation>
        <location evidence="1">Membrane</location>
        <topology evidence="1">Multi-pass membrane protein</topology>
    </subcellularLocation>
</comment>
<feature type="transmembrane region" description="Helical" evidence="6">
    <location>
        <begin position="150"/>
        <end position="169"/>
    </location>
</feature>
<accession>A0AAV5AEW1</accession>
<evidence type="ECO:0000313" key="9">
    <source>
        <dbReference type="Proteomes" id="UP001050691"/>
    </source>
</evidence>
<dbReference type="EMBL" id="BPWL01000006">
    <property type="protein sequence ID" value="GJJ11516.1"/>
    <property type="molecule type" value="Genomic_DNA"/>
</dbReference>
<keyword evidence="9" id="KW-1185">Reference proteome</keyword>
<evidence type="ECO:0000256" key="6">
    <source>
        <dbReference type="SAM" id="Phobius"/>
    </source>
</evidence>
<gene>
    <name evidence="8" type="ORF">Clacol_005749</name>
</gene>
<evidence type="ECO:0000256" key="5">
    <source>
        <dbReference type="SAM" id="MobiDB-lite"/>
    </source>
</evidence>
<evidence type="ECO:0000256" key="1">
    <source>
        <dbReference type="ARBA" id="ARBA00004141"/>
    </source>
</evidence>
<feature type="transmembrane region" description="Helical" evidence="6">
    <location>
        <begin position="221"/>
        <end position="242"/>
    </location>
</feature>
<dbReference type="InterPro" id="IPR050186">
    <property type="entry name" value="TPT_transporter"/>
</dbReference>
<feature type="compositionally biased region" description="Polar residues" evidence="5">
    <location>
        <begin position="343"/>
        <end position="352"/>
    </location>
</feature>
<feature type="domain" description="Sugar phosphate transporter" evidence="7">
    <location>
        <begin position="20"/>
        <end position="264"/>
    </location>
</feature>
<keyword evidence="4 6" id="KW-0472">Membrane</keyword>
<protein>
    <recommendedName>
        <fullName evidence="7">Sugar phosphate transporter domain-containing protein</fullName>
    </recommendedName>
</protein>
<dbReference type="SUPFAM" id="SSF103481">
    <property type="entry name" value="Multidrug resistance efflux transporter EmrE"/>
    <property type="match status" value="2"/>
</dbReference>
<evidence type="ECO:0000256" key="2">
    <source>
        <dbReference type="ARBA" id="ARBA00022692"/>
    </source>
</evidence>
<feature type="transmembrane region" description="Helical" evidence="6">
    <location>
        <begin position="105"/>
        <end position="124"/>
    </location>
</feature>
<feature type="compositionally biased region" description="Low complexity" evidence="5">
    <location>
        <begin position="331"/>
        <end position="342"/>
    </location>
</feature>
<name>A0AAV5AEW1_9AGAM</name>
<evidence type="ECO:0000256" key="3">
    <source>
        <dbReference type="ARBA" id="ARBA00022989"/>
    </source>
</evidence>
<dbReference type="GO" id="GO:0016020">
    <property type="term" value="C:membrane"/>
    <property type="evidence" value="ECO:0007669"/>
    <property type="project" value="UniProtKB-SubCell"/>
</dbReference>
<evidence type="ECO:0000256" key="4">
    <source>
        <dbReference type="ARBA" id="ARBA00023136"/>
    </source>
</evidence>
<reference evidence="8" key="1">
    <citation type="submission" date="2021-10" db="EMBL/GenBank/DDBJ databases">
        <title>De novo Genome Assembly of Clathrus columnatus (Basidiomycota, Fungi) Using Illumina and Nanopore Sequence Data.</title>
        <authorList>
            <person name="Ogiso-Tanaka E."/>
            <person name="Itagaki H."/>
            <person name="Hosoya T."/>
            <person name="Hosaka K."/>
        </authorList>
    </citation>
    <scope>NUCLEOTIDE SEQUENCE</scope>
    <source>
        <strain evidence="8">MO-923</strain>
    </source>
</reference>
<evidence type="ECO:0000313" key="8">
    <source>
        <dbReference type="EMBL" id="GJJ11516.1"/>
    </source>
</evidence>
<evidence type="ECO:0000259" key="7">
    <source>
        <dbReference type="Pfam" id="PF03151"/>
    </source>
</evidence>
<dbReference type="PANTHER" id="PTHR11132">
    <property type="entry name" value="SOLUTE CARRIER FAMILY 35"/>
    <property type="match status" value="1"/>
</dbReference>
<feature type="compositionally biased region" description="Low complexity" evidence="5">
    <location>
        <begin position="363"/>
        <end position="376"/>
    </location>
</feature>
<keyword evidence="3 6" id="KW-1133">Transmembrane helix</keyword>
<feature type="transmembrane region" description="Helical" evidence="6">
    <location>
        <begin position="58"/>
        <end position="74"/>
    </location>
</feature>
<dbReference type="Pfam" id="PF03151">
    <property type="entry name" value="TPT"/>
    <property type="match status" value="1"/>
</dbReference>